<feature type="region of interest" description="Disordered" evidence="1">
    <location>
        <begin position="1"/>
        <end position="40"/>
    </location>
</feature>
<reference evidence="2 3" key="1">
    <citation type="submission" date="2023-02" db="EMBL/GenBank/DDBJ databases">
        <title>LHISI_Scaffold_Assembly.</title>
        <authorList>
            <person name="Stuart O.P."/>
            <person name="Cleave R."/>
            <person name="Magrath M.J.L."/>
            <person name="Mikheyev A.S."/>
        </authorList>
    </citation>
    <scope>NUCLEOTIDE SEQUENCE [LARGE SCALE GENOMIC DNA]</scope>
    <source>
        <strain evidence="2">Daus_M_001</strain>
        <tissue evidence="2">Leg muscle</tissue>
    </source>
</reference>
<keyword evidence="3" id="KW-1185">Reference proteome</keyword>
<dbReference type="Proteomes" id="UP001159363">
    <property type="component" value="Chromosome 3"/>
</dbReference>
<evidence type="ECO:0000313" key="3">
    <source>
        <dbReference type="Proteomes" id="UP001159363"/>
    </source>
</evidence>
<name>A0ABQ9HWJ2_9NEOP</name>
<feature type="region of interest" description="Disordered" evidence="1">
    <location>
        <begin position="394"/>
        <end position="450"/>
    </location>
</feature>
<sequence>MIARGQWRGPRGAWPGRAPPWEGRVGGASRPPRQSLPGAAAGQVSNVALRRFVYKQAGLATWSPRDKIDFKRVYTEVTFAIVSEFIIHTLYDSAPIADLQGNKKRIPYCQMWGSTRLAGNEQTSEDGAALECKGGGNVNTPRKPPASGIVQHDSHMQKFGSEPAGCRTRIAVVGGERPSHCATAAPEKVNQFRFPARSLGFSLVGNVLDIAAAQRVSSRFPVSTALAFRHCSMLNSFHPHQRSRTSLLSSHVYTQHDEEAARQFRYLRSGDGAFDARRCLTLIDPALLCPKREKQLQKTGPLRRLAVDKGIRDTRALHRPGRQRERERERESVCVCVCVSGVRGVSLANEASCTIEPFQGRAATDDNQVCGAVQHNAASPPTSSRSIINPFLPSRTLTTAAPPPPLPKQHSIPSSFVGNNSKHSRQTSKETGRRIQPALTSALTRRPPASRSELANLIQTAPAQACITENCNSCVLHMSSTPSPRLTSRVHSIAGSYICGRKHHRDIHQAEALSSLAAEFRYNAQQTLLQRKEFGTDSVVDDDHLSGEIRGIAHRKCNLTFRLPKKQPVGVFDYLQNYDAHFLI</sequence>
<dbReference type="EMBL" id="JARBHB010000003">
    <property type="protein sequence ID" value="KAJ8888751.1"/>
    <property type="molecule type" value="Genomic_DNA"/>
</dbReference>
<protein>
    <submittedName>
        <fullName evidence="2">Uncharacterized protein</fullName>
    </submittedName>
</protein>
<feature type="compositionally biased region" description="Low complexity" evidence="1">
    <location>
        <begin position="1"/>
        <end position="21"/>
    </location>
</feature>
<comment type="caution">
    <text evidence="2">The sequence shown here is derived from an EMBL/GenBank/DDBJ whole genome shotgun (WGS) entry which is preliminary data.</text>
</comment>
<evidence type="ECO:0000313" key="2">
    <source>
        <dbReference type="EMBL" id="KAJ8888751.1"/>
    </source>
</evidence>
<proteinExistence type="predicted"/>
<feature type="compositionally biased region" description="Polar residues" evidence="1">
    <location>
        <begin position="411"/>
        <end position="421"/>
    </location>
</feature>
<accession>A0ABQ9HWJ2</accession>
<organism evidence="2 3">
    <name type="scientific">Dryococelus australis</name>
    <dbReference type="NCBI Taxonomy" id="614101"/>
    <lineage>
        <taxon>Eukaryota</taxon>
        <taxon>Metazoa</taxon>
        <taxon>Ecdysozoa</taxon>
        <taxon>Arthropoda</taxon>
        <taxon>Hexapoda</taxon>
        <taxon>Insecta</taxon>
        <taxon>Pterygota</taxon>
        <taxon>Neoptera</taxon>
        <taxon>Polyneoptera</taxon>
        <taxon>Phasmatodea</taxon>
        <taxon>Verophasmatodea</taxon>
        <taxon>Anareolatae</taxon>
        <taxon>Phasmatidae</taxon>
        <taxon>Eurycanthinae</taxon>
        <taxon>Dryococelus</taxon>
    </lineage>
</organism>
<gene>
    <name evidence="2" type="ORF">PR048_008243</name>
</gene>
<evidence type="ECO:0000256" key="1">
    <source>
        <dbReference type="SAM" id="MobiDB-lite"/>
    </source>
</evidence>